<dbReference type="PROSITE" id="PS51257">
    <property type="entry name" value="PROKAR_LIPOPROTEIN"/>
    <property type="match status" value="1"/>
</dbReference>
<name>A0A7C9BLS3_9BACT</name>
<dbReference type="InterPro" id="IPR011250">
    <property type="entry name" value="OMP/PagP_B-barrel"/>
</dbReference>
<reference evidence="2 3" key="1">
    <citation type="submission" date="2019-10" db="EMBL/GenBank/DDBJ databases">
        <title>Draft Genome Sequence of Cytophagaceae sp. SJW1-29.</title>
        <authorList>
            <person name="Choi A."/>
        </authorList>
    </citation>
    <scope>NUCLEOTIDE SEQUENCE [LARGE SCALE GENOMIC DNA]</scope>
    <source>
        <strain evidence="2 3">SJW1-29</strain>
    </source>
</reference>
<evidence type="ECO:0000313" key="2">
    <source>
        <dbReference type="EMBL" id="MPR37023.1"/>
    </source>
</evidence>
<dbReference type="Proteomes" id="UP000479293">
    <property type="component" value="Unassembled WGS sequence"/>
</dbReference>
<comment type="caution">
    <text evidence="2">The sequence shown here is derived from an EMBL/GenBank/DDBJ whole genome shotgun (WGS) entry which is preliminary data.</text>
</comment>
<feature type="chain" id="PRO_5028969592" description="Outer membrane beta-barrel protein" evidence="1">
    <location>
        <begin position="21"/>
        <end position="193"/>
    </location>
</feature>
<dbReference type="SUPFAM" id="SSF56925">
    <property type="entry name" value="OMPA-like"/>
    <property type="match status" value="1"/>
</dbReference>
<proteinExistence type="predicted"/>
<evidence type="ECO:0000313" key="3">
    <source>
        <dbReference type="Proteomes" id="UP000479293"/>
    </source>
</evidence>
<dbReference type="EMBL" id="WHLY01000002">
    <property type="protein sequence ID" value="MPR37023.1"/>
    <property type="molecule type" value="Genomic_DNA"/>
</dbReference>
<organism evidence="2 3">
    <name type="scientific">Salmonirosea aquatica</name>
    <dbReference type="NCBI Taxonomy" id="2654236"/>
    <lineage>
        <taxon>Bacteria</taxon>
        <taxon>Pseudomonadati</taxon>
        <taxon>Bacteroidota</taxon>
        <taxon>Cytophagia</taxon>
        <taxon>Cytophagales</taxon>
        <taxon>Spirosomataceae</taxon>
        <taxon>Salmonirosea</taxon>
    </lineage>
</organism>
<protein>
    <recommendedName>
        <fullName evidence="4">Outer membrane beta-barrel protein</fullName>
    </recommendedName>
</protein>
<dbReference type="Gene3D" id="2.40.160.20">
    <property type="match status" value="1"/>
</dbReference>
<dbReference type="RefSeq" id="WP_152765457.1">
    <property type="nucleotide sequence ID" value="NZ_WHLY01000002.1"/>
</dbReference>
<keyword evidence="3" id="KW-1185">Reference proteome</keyword>
<keyword evidence="1" id="KW-0732">Signal</keyword>
<sequence length="193" mass="21199">MKRILILAGVLVGGCLPVQSQPTVSMGPLLAPFSSYAGEPRQPDASFRYSTGIALGLQAQIDFTKKWSITSGFWYETASVKAGDGIFSSAYRINQRNIAIPLLLNFRPADRKVSPYFSGGTLLVSKREEQGLIARLLLAAGLSYRINTHLTFNVQPALTLGAPSKLDRTLYPSNRQLSLQAQLLYQFSTRTDE</sequence>
<dbReference type="AlphaFoldDB" id="A0A7C9BLS3"/>
<evidence type="ECO:0000256" key="1">
    <source>
        <dbReference type="SAM" id="SignalP"/>
    </source>
</evidence>
<gene>
    <name evidence="2" type="ORF">GBK04_27730</name>
</gene>
<accession>A0A7C9BLS3</accession>
<evidence type="ECO:0008006" key="4">
    <source>
        <dbReference type="Google" id="ProtNLM"/>
    </source>
</evidence>
<feature type="signal peptide" evidence="1">
    <location>
        <begin position="1"/>
        <end position="20"/>
    </location>
</feature>